<sequence>MAQATLGVLVFITQLCFLHAFLINRPHPTASRDKGVTLARQCVMAEDPPVALVLEGGPLRWQIAQQSKGLFGSPMKGYVTVRDDMKRAFAAAADVGTIDGYITSAALFGQLMQSVGEEMTDGEVEKMFAECVALPPPSRFARPGVVAYEQWVQIVLKSAAETDQQAGGDDEKKAFFGLF</sequence>
<evidence type="ECO:0000256" key="1">
    <source>
        <dbReference type="SAM" id="SignalP"/>
    </source>
</evidence>
<protein>
    <submittedName>
        <fullName evidence="2">Uncharacterized protein</fullName>
    </submittedName>
</protein>
<reference evidence="2" key="1">
    <citation type="submission" date="2021-01" db="EMBL/GenBank/DDBJ databases">
        <authorList>
            <person name="Corre E."/>
            <person name="Pelletier E."/>
            <person name="Niang G."/>
            <person name="Scheremetjew M."/>
            <person name="Finn R."/>
            <person name="Kale V."/>
            <person name="Holt S."/>
            <person name="Cochrane G."/>
            <person name="Meng A."/>
            <person name="Brown T."/>
            <person name="Cohen L."/>
        </authorList>
    </citation>
    <scope>NUCLEOTIDE SEQUENCE</scope>
    <source>
        <strain evidence="2">RCC1130</strain>
    </source>
</reference>
<name>A0A7S0JJM7_9EUKA</name>
<dbReference type="Gene3D" id="1.10.238.10">
    <property type="entry name" value="EF-hand"/>
    <property type="match status" value="1"/>
</dbReference>
<evidence type="ECO:0000313" key="2">
    <source>
        <dbReference type="EMBL" id="CAD8553852.1"/>
    </source>
</evidence>
<proteinExistence type="predicted"/>
<feature type="chain" id="PRO_5030615373" evidence="1">
    <location>
        <begin position="21"/>
        <end position="179"/>
    </location>
</feature>
<feature type="signal peptide" evidence="1">
    <location>
        <begin position="1"/>
        <end position="20"/>
    </location>
</feature>
<keyword evidence="1" id="KW-0732">Signal</keyword>
<dbReference type="AlphaFoldDB" id="A0A7S0JJM7"/>
<organism evidence="2">
    <name type="scientific">Calcidiscus leptoporus</name>
    <dbReference type="NCBI Taxonomy" id="127549"/>
    <lineage>
        <taxon>Eukaryota</taxon>
        <taxon>Haptista</taxon>
        <taxon>Haptophyta</taxon>
        <taxon>Prymnesiophyceae</taxon>
        <taxon>Coccolithales</taxon>
        <taxon>Calcidiscaceae</taxon>
        <taxon>Calcidiscus</taxon>
    </lineage>
</organism>
<accession>A0A7S0JJM7</accession>
<gene>
    <name evidence="2" type="ORF">CLEP1334_LOCUS29143</name>
</gene>
<dbReference type="EMBL" id="HBER01058360">
    <property type="protein sequence ID" value="CAD8553852.1"/>
    <property type="molecule type" value="Transcribed_RNA"/>
</dbReference>